<evidence type="ECO:0000313" key="3">
    <source>
        <dbReference type="Proteomes" id="UP001501747"/>
    </source>
</evidence>
<dbReference type="Proteomes" id="UP001501747">
    <property type="component" value="Unassembled WGS sequence"/>
</dbReference>
<organism evidence="2 3">
    <name type="scientific">Allokutzneria multivorans</name>
    <dbReference type="NCBI Taxonomy" id="1142134"/>
    <lineage>
        <taxon>Bacteria</taxon>
        <taxon>Bacillati</taxon>
        <taxon>Actinomycetota</taxon>
        <taxon>Actinomycetes</taxon>
        <taxon>Pseudonocardiales</taxon>
        <taxon>Pseudonocardiaceae</taxon>
        <taxon>Allokutzneria</taxon>
    </lineage>
</organism>
<gene>
    <name evidence="2" type="ORF">GCM10022247_35340</name>
</gene>
<keyword evidence="3" id="KW-1185">Reference proteome</keyword>
<feature type="region of interest" description="Disordered" evidence="1">
    <location>
        <begin position="71"/>
        <end position="99"/>
    </location>
</feature>
<protein>
    <submittedName>
        <fullName evidence="2">Uncharacterized protein</fullName>
    </submittedName>
</protein>
<evidence type="ECO:0000313" key="2">
    <source>
        <dbReference type="EMBL" id="GAA4010117.1"/>
    </source>
</evidence>
<comment type="caution">
    <text evidence="2">The sequence shown here is derived from an EMBL/GenBank/DDBJ whole genome shotgun (WGS) entry which is preliminary data.</text>
</comment>
<sequence>MLTSFGADAIPTAYREPEPALAELFDCLTCDTPLRPCSAGPGTLMCTTAGCPQVWDVQHLWQIQDERVRRGLDQPAPGPGLPRPLLAGHGDPDHAPALRPHPYLVQVSHGRAWWTLLHRGRHRRCQHQWRCQVCGLPCPPRAQVLLDGHNVYSDAPLHTRCLRLSLSTCPHLTDTTTLRVAAVTTDDILADGHPWADTLVTEWTQDWSVPDSVYTTAPDVHEVVACPQRPSRS</sequence>
<name>A0ABP7SD73_9PSEU</name>
<proteinExistence type="predicted"/>
<reference evidence="3" key="1">
    <citation type="journal article" date="2019" name="Int. J. Syst. Evol. Microbiol.">
        <title>The Global Catalogue of Microorganisms (GCM) 10K type strain sequencing project: providing services to taxonomists for standard genome sequencing and annotation.</title>
        <authorList>
            <consortium name="The Broad Institute Genomics Platform"/>
            <consortium name="The Broad Institute Genome Sequencing Center for Infectious Disease"/>
            <person name="Wu L."/>
            <person name="Ma J."/>
        </authorList>
    </citation>
    <scope>NUCLEOTIDE SEQUENCE [LARGE SCALE GENOMIC DNA]</scope>
    <source>
        <strain evidence="3">JCM 17342</strain>
    </source>
</reference>
<dbReference type="EMBL" id="BAABAL010000012">
    <property type="protein sequence ID" value="GAA4010117.1"/>
    <property type="molecule type" value="Genomic_DNA"/>
</dbReference>
<accession>A0ABP7SD73</accession>
<evidence type="ECO:0000256" key="1">
    <source>
        <dbReference type="SAM" id="MobiDB-lite"/>
    </source>
</evidence>